<dbReference type="Gene3D" id="3.40.50.1000">
    <property type="entry name" value="HAD superfamily/HAD-like"/>
    <property type="match status" value="1"/>
</dbReference>
<keyword evidence="5" id="KW-0460">Magnesium</keyword>
<dbReference type="PRINTS" id="PR00413">
    <property type="entry name" value="HADHALOGNASE"/>
</dbReference>
<dbReference type="SUPFAM" id="SSF56784">
    <property type="entry name" value="HAD-like"/>
    <property type="match status" value="1"/>
</dbReference>
<organism evidence="6 7">
    <name type="scientific">Haloterrigena alkaliphila</name>
    <dbReference type="NCBI Taxonomy" id="2816475"/>
    <lineage>
        <taxon>Archaea</taxon>
        <taxon>Methanobacteriati</taxon>
        <taxon>Methanobacteriota</taxon>
        <taxon>Stenosarchaea group</taxon>
        <taxon>Halobacteria</taxon>
        <taxon>Halobacteriales</taxon>
        <taxon>Natrialbaceae</taxon>
        <taxon>Haloterrigena</taxon>
    </lineage>
</organism>
<evidence type="ECO:0000256" key="1">
    <source>
        <dbReference type="ARBA" id="ARBA00001946"/>
    </source>
</evidence>
<evidence type="ECO:0000256" key="5">
    <source>
        <dbReference type="ARBA" id="ARBA00022842"/>
    </source>
</evidence>
<keyword evidence="3" id="KW-0479">Metal-binding</keyword>
<dbReference type="GO" id="GO:0016791">
    <property type="term" value="F:phosphatase activity"/>
    <property type="evidence" value="ECO:0007669"/>
    <property type="project" value="TreeGrafter"/>
</dbReference>
<accession>A0A8A2VBP9</accession>
<dbReference type="Proteomes" id="UP000663203">
    <property type="component" value="Chromosome"/>
</dbReference>
<proteinExistence type="inferred from homology"/>
<comment type="cofactor">
    <cofactor evidence="1">
        <name>Mg(2+)</name>
        <dbReference type="ChEBI" id="CHEBI:18420"/>
    </cofactor>
</comment>
<dbReference type="Gene3D" id="1.20.120.710">
    <property type="entry name" value="Haloacid dehalogenase hydrolase-like domain"/>
    <property type="match status" value="1"/>
</dbReference>
<dbReference type="SFLD" id="SFLDG01129">
    <property type="entry name" value="C1.5:_HAD__Beta-PGM__Phosphata"/>
    <property type="match status" value="1"/>
</dbReference>
<dbReference type="KEGG" id="hakz:J0X25_14470"/>
<dbReference type="PANTHER" id="PTHR46470:SF2">
    <property type="entry name" value="GLYCERALDEHYDE 3-PHOSPHATE PHOSPHATASE"/>
    <property type="match status" value="1"/>
</dbReference>
<dbReference type="RefSeq" id="WP_207288195.1">
    <property type="nucleotide sequence ID" value="NZ_CP071462.1"/>
</dbReference>
<keyword evidence="4 6" id="KW-0378">Hydrolase</keyword>
<dbReference type="EMBL" id="CP071462">
    <property type="protein sequence ID" value="QSW98586.1"/>
    <property type="molecule type" value="Genomic_DNA"/>
</dbReference>
<dbReference type="GO" id="GO:0044281">
    <property type="term" value="P:small molecule metabolic process"/>
    <property type="evidence" value="ECO:0007669"/>
    <property type="project" value="UniProtKB-ARBA"/>
</dbReference>
<dbReference type="SFLD" id="SFLDS00003">
    <property type="entry name" value="Haloacid_Dehalogenase"/>
    <property type="match status" value="1"/>
</dbReference>
<protein>
    <submittedName>
        <fullName evidence="6">HAD family hydrolase</fullName>
    </submittedName>
</protein>
<comment type="similarity">
    <text evidence="2">Belongs to the HAD-like hydrolase superfamily.</text>
</comment>
<evidence type="ECO:0000256" key="3">
    <source>
        <dbReference type="ARBA" id="ARBA00022723"/>
    </source>
</evidence>
<keyword evidence="7" id="KW-1185">Reference proteome</keyword>
<dbReference type="PANTHER" id="PTHR46470">
    <property type="entry name" value="N-ACYLNEURAMINATE-9-PHOSPHATASE"/>
    <property type="match status" value="1"/>
</dbReference>
<dbReference type="Pfam" id="PF00702">
    <property type="entry name" value="Hydrolase"/>
    <property type="match status" value="1"/>
</dbReference>
<name>A0A8A2VBP9_9EURY</name>
<evidence type="ECO:0000313" key="7">
    <source>
        <dbReference type="Proteomes" id="UP000663203"/>
    </source>
</evidence>
<evidence type="ECO:0000256" key="4">
    <source>
        <dbReference type="ARBA" id="ARBA00022801"/>
    </source>
</evidence>
<evidence type="ECO:0000256" key="2">
    <source>
        <dbReference type="ARBA" id="ARBA00007958"/>
    </source>
</evidence>
<dbReference type="InterPro" id="IPR051400">
    <property type="entry name" value="HAD-like_hydrolase"/>
</dbReference>
<dbReference type="NCBIfam" id="TIGR01549">
    <property type="entry name" value="HAD-SF-IA-v1"/>
    <property type="match status" value="1"/>
</dbReference>
<dbReference type="InterPro" id="IPR006439">
    <property type="entry name" value="HAD-SF_hydro_IA"/>
</dbReference>
<gene>
    <name evidence="6" type="ORF">J0X25_14470</name>
</gene>
<dbReference type="AlphaFoldDB" id="A0A8A2VBP9"/>
<evidence type="ECO:0000313" key="6">
    <source>
        <dbReference type="EMBL" id="QSW98586.1"/>
    </source>
</evidence>
<dbReference type="InterPro" id="IPR036412">
    <property type="entry name" value="HAD-like_sf"/>
</dbReference>
<dbReference type="InterPro" id="IPR023214">
    <property type="entry name" value="HAD_sf"/>
</dbReference>
<dbReference type="GeneID" id="63188533"/>
<reference evidence="6 7" key="1">
    <citation type="submission" date="2021-03" db="EMBL/GenBank/DDBJ databases">
        <title>Haloterrigena longa sp. nov. and Haloterrigena limicola sp. nov., extremely halophilic archaea isolated from a salt lake.</title>
        <authorList>
            <person name="Henglin C."/>
        </authorList>
    </citation>
    <scope>NUCLEOTIDE SEQUENCE [LARGE SCALE GENOMIC DNA]</scope>
    <source>
        <strain evidence="6 7">KZCA68</strain>
    </source>
</reference>
<dbReference type="GO" id="GO:0046872">
    <property type="term" value="F:metal ion binding"/>
    <property type="evidence" value="ECO:0007669"/>
    <property type="project" value="UniProtKB-KW"/>
</dbReference>
<sequence length="237" mass="25896">MTTAVYFDLDGTLCTYAVPFADLFEATVSPYGEPTEAAYEAYVDRLLAAIEHCEPDPYREAFDAAAAETTLDARSETLAREYRERELEATVVSKATKRIVERVAETCPTGILTNGAGKHQRAKVERHGLDEAVDEIVVSSDVGAGKPDRRIFDAARERLPADEYVFVGDSYEADVVGARDAGYRTVYVMGDEDPESDAPPEAADAVVSSVDALLEAESLPMAIRGPFESSSRRTDRR</sequence>